<evidence type="ECO:0000259" key="1">
    <source>
        <dbReference type="Pfam" id="PF05076"/>
    </source>
</evidence>
<dbReference type="AlphaFoldDB" id="Q08X20"/>
<comment type="caution">
    <text evidence="2">The sequence shown here is derived from an EMBL/GenBank/DDBJ whole genome shotgun (WGS) entry which is preliminary data.</text>
</comment>
<dbReference type="SUPFAM" id="SSF103359">
    <property type="entry name" value="Suppressor of Fused, N-terminal domain"/>
    <property type="match status" value="1"/>
</dbReference>
<gene>
    <name evidence="2" type="ORF">STIAU_3173</name>
</gene>
<dbReference type="InterPro" id="IPR020941">
    <property type="entry name" value="SUFU-like_domain"/>
</dbReference>
<sequence>MGPLESGPMKAPETEEDFVQWYEDCWADRDEVEYPKLFGAISEEVFTLEQTDALQAWLESELAQVQELDPNWLPLGVRVAPPSEQYPYWSYVTSGLSNPFTVAPGTELDETASSGIGYEMVIHTAEQAQWPVLRLLDMMAYNLVCLRAFALNHRYPVEGSLTGGETKLNGFIFVRDTSRPAEFTLPSGKVQLLTLVGVTRNEMAFSRSNGMDKLMAKLVDAGTGFITHPEREEVKL</sequence>
<dbReference type="Pfam" id="PF05076">
    <property type="entry name" value="SUFU"/>
    <property type="match status" value="1"/>
</dbReference>
<evidence type="ECO:0000313" key="3">
    <source>
        <dbReference type="Proteomes" id="UP000032702"/>
    </source>
</evidence>
<dbReference type="Proteomes" id="UP000032702">
    <property type="component" value="Unassembled WGS sequence"/>
</dbReference>
<feature type="domain" description="Suppressor of fused-like" evidence="1">
    <location>
        <begin position="74"/>
        <end position="232"/>
    </location>
</feature>
<reference evidence="2 3" key="1">
    <citation type="submission" date="2006-04" db="EMBL/GenBank/DDBJ databases">
        <authorList>
            <person name="Nierman W.C."/>
        </authorList>
    </citation>
    <scope>NUCLEOTIDE SEQUENCE [LARGE SCALE GENOMIC DNA]</scope>
    <source>
        <strain evidence="2 3">DW4/3-1</strain>
    </source>
</reference>
<dbReference type="PATRIC" id="fig|378806.16.peg.4053"/>
<dbReference type="InterPro" id="IPR037181">
    <property type="entry name" value="SUFU_N"/>
</dbReference>
<proteinExistence type="predicted"/>
<organism evidence="2 3">
    <name type="scientific">Stigmatella aurantiaca (strain DW4/3-1)</name>
    <dbReference type="NCBI Taxonomy" id="378806"/>
    <lineage>
        <taxon>Bacteria</taxon>
        <taxon>Pseudomonadati</taxon>
        <taxon>Myxococcota</taxon>
        <taxon>Myxococcia</taxon>
        <taxon>Myxococcales</taxon>
        <taxon>Cystobacterineae</taxon>
        <taxon>Archangiaceae</taxon>
        <taxon>Stigmatella</taxon>
    </lineage>
</organism>
<name>Q08X20_STIAD</name>
<accession>Q08X20</accession>
<protein>
    <recommendedName>
        <fullName evidence="1">Suppressor of fused-like domain-containing protein</fullName>
    </recommendedName>
</protein>
<evidence type="ECO:0000313" key="2">
    <source>
        <dbReference type="EMBL" id="EAU65022.1"/>
    </source>
</evidence>
<dbReference type="EMBL" id="AAMD01000095">
    <property type="protein sequence ID" value="EAU65022.1"/>
    <property type="molecule type" value="Genomic_DNA"/>
</dbReference>